<dbReference type="EMBL" id="CP081294">
    <property type="protein sequence ID" value="QZD96226.1"/>
    <property type="molecule type" value="Genomic_DNA"/>
</dbReference>
<keyword evidence="2" id="KW-1185">Reference proteome</keyword>
<dbReference type="SUPFAM" id="SSF46955">
    <property type="entry name" value="Putative DNA-binding domain"/>
    <property type="match status" value="1"/>
</dbReference>
<dbReference type="Gene3D" id="1.10.238.160">
    <property type="match status" value="1"/>
</dbReference>
<gene>
    <name evidence="1" type="ORF">K3136_05920</name>
</gene>
<reference evidence="1 2" key="1">
    <citation type="submission" date="2021-08" db="EMBL/GenBank/DDBJ databases">
        <title>Comparative Genomics Analysis of the Genus Qipengyuania Reveals Extensive Genetic Diversity and Metabolic Versatility, Including the Description of Fifteen Novel Species.</title>
        <authorList>
            <person name="Liu Y."/>
        </authorList>
    </citation>
    <scope>NUCLEOTIDE SEQUENCE [LARGE SCALE GENOMIC DNA]</scope>
    <source>
        <strain evidence="1 2">1NDH1</strain>
    </source>
</reference>
<proteinExistence type="predicted"/>
<name>A0ABX9A5A9_9SPHN</name>
<evidence type="ECO:0000313" key="1">
    <source>
        <dbReference type="EMBL" id="QZD96226.1"/>
    </source>
</evidence>
<dbReference type="InterPro" id="IPR010260">
    <property type="entry name" value="AlpA"/>
</dbReference>
<dbReference type="Proteomes" id="UP000824321">
    <property type="component" value="Chromosome"/>
</dbReference>
<dbReference type="Pfam" id="PF05930">
    <property type="entry name" value="Phage_AlpA"/>
    <property type="match status" value="1"/>
</dbReference>
<organism evidence="1 2">
    <name type="scientific">Qipengyuania gelatinilytica</name>
    <dbReference type="NCBI Taxonomy" id="2867231"/>
    <lineage>
        <taxon>Bacteria</taxon>
        <taxon>Pseudomonadati</taxon>
        <taxon>Pseudomonadota</taxon>
        <taxon>Alphaproteobacteria</taxon>
        <taxon>Sphingomonadales</taxon>
        <taxon>Erythrobacteraceae</taxon>
        <taxon>Qipengyuania</taxon>
    </lineage>
</organism>
<dbReference type="RefSeq" id="WP_221431950.1">
    <property type="nucleotide sequence ID" value="NZ_CP081294.1"/>
</dbReference>
<protein>
    <submittedName>
        <fullName evidence="1">AlpA family phage regulatory protein</fullName>
    </submittedName>
</protein>
<evidence type="ECO:0000313" key="2">
    <source>
        <dbReference type="Proteomes" id="UP000824321"/>
    </source>
</evidence>
<accession>A0ABX9A5A9</accession>
<sequence>MDRYLNIDELAELLTVGKSSLQALRSDESFPRPKRIGKRRLVWNAREIIEWVEAQ</sequence>
<dbReference type="InterPro" id="IPR009061">
    <property type="entry name" value="DNA-bd_dom_put_sf"/>
</dbReference>